<proteinExistence type="predicted"/>
<organism evidence="1">
    <name type="scientific">Brassica cretica</name>
    <name type="common">Mustard</name>
    <dbReference type="NCBI Taxonomy" id="69181"/>
    <lineage>
        <taxon>Eukaryota</taxon>
        <taxon>Viridiplantae</taxon>
        <taxon>Streptophyta</taxon>
        <taxon>Embryophyta</taxon>
        <taxon>Tracheophyta</taxon>
        <taxon>Spermatophyta</taxon>
        <taxon>Magnoliopsida</taxon>
        <taxon>eudicotyledons</taxon>
        <taxon>Gunneridae</taxon>
        <taxon>Pentapetalae</taxon>
        <taxon>rosids</taxon>
        <taxon>malvids</taxon>
        <taxon>Brassicales</taxon>
        <taxon>Brassicaceae</taxon>
        <taxon>Brassiceae</taxon>
        <taxon>Brassica</taxon>
    </lineage>
</organism>
<dbReference type="EMBL" id="QGKY02000246">
    <property type="protein sequence ID" value="KAF2584592.1"/>
    <property type="molecule type" value="Genomic_DNA"/>
</dbReference>
<gene>
    <name evidence="1" type="ORF">F2Q70_00037664</name>
</gene>
<sequence length="113" mass="12914">MNLSLSGSGWHVLPVLDPPLSGVNDTSDGKGVDDRLFKGSAMTKHGAFTWLRCWSLFTSMIRDQDCEYEVVDDDDEYDDNTPDWSLFTSMIRDQDCEYEVVDDDDEYDDNTPE</sequence>
<evidence type="ECO:0000313" key="1">
    <source>
        <dbReference type="EMBL" id="KAF2584592.1"/>
    </source>
</evidence>
<accession>A0A8S9JSI1</accession>
<dbReference type="AlphaFoldDB" id="A0A8S9JSI1"/>
<comment type="caution">
    <text evidence="1">The sequence shown here is derived from an EMBL/GenBank/DDBJ whole genome shotgun (WGS) entry which is preliminary data.</text>
</comment>
<name>A0A8S9JSI1_BRACR</name>
<protein>
    <submittedName>
        <fullName evidence="1">Uncharacterized protein</fullName>
    </submittedName>
</protein>
<reference evidence="1" key="1">
    <citation type="submission" date="2019-12" db="EMBL/GenBank/DDBJ databases">
        <title>Genome sequencing and annotation of Brassica cretica.</title>
        <authorList>
            <person name="Studholme D.J."/>
            <person name="Sarris P.F."/>
        </authorList>
    </citation>
    <scope>NUCLEOTIDE SEQUENCE</scope>
    <source>
        <strain evidence="1">PFS-102/07</strain>
        <tissue evidence="1">Leaf</tissue>
    </source>
</reference>